<gene>
    <name evidence="1" type="ORF">AB4Y32_37295</name>
</gene>
<accession>A0ACC6UCE7</accession>
<name>A0ACC6UCE7_9BURK</name>
<dbReference type="EMBL" id="JBFRCH010000049">
    <property type="protein sequence ID" value="MEX3937326.1"/>
    <property type="molecule type" value="Genomic_DNA"/>
</dbReference>
<keyword evidence="2" id="KW-1185">Reference proteome</keyword>
<reference evidence="1" key="1">
    <citation type="submission" date="2024-07" db="EMBL/GenBank/DDBJ databases">
        <title>A survey of Mimosa microsymbionts across Brazilian biomes reveals a high diversity of Paraburkholderia nodulating endemic species, but also that Cupriavidus is common as a symbiont of widespread species.</title>
        <authorList>
            <person name="Rouws L."/>
            <person name="Barauna A."/>
            <person name="Beukes C."/>
            <person name="Rouws J.R.C."/>
            <person name="De Faria S.M."/>
            <person name="Gross E."/>
            <person name="Bueno Dos Reis Junior F."/>
            <person name="Simon M.F."/>
            <person name="Maluk M."/>
            <person name="Odee D.W."/>
            <person name="Kenicer G."/>
            <person name="Young J.P.W."/>
            <person name="Reis V.M."/>
            <person name="Zilli J."/>
            <person name="James E.K."/>
        </authorList>
    </citation>
    <scope>NUCLEOTIDE SEQUENCE</scope>
    <source>
        <strain evidence="1">EG181B</strain>
    </source>
</reference>
<evidence type="ECO:0000313" key="2">
    <source>
        <dbReference type="Proteomes" id="UP001558850"/>
    </source>
</evidence>
<protein>
    <submittedName>
        <fullName evidence="1">LysR substrate-binding domain-containing protein</fullName>
    </submittedName>
</protein>
<comment type="caution">
    <text evidence="1">The sequence shown here is derived from an EMBL/GenBank/DDBJ whole genome shotgun (WGS) entry which is preliminary data.</text>
</comment>
<sequence length="302" mass="33965">MKISAHIPPIQTLRVLEAAVRCGGFTRAAEELALTQGAVSQHIRALEAQLNTVLFVRERHGAIPTPHAQALALQARHALRILERTFVTPAPRAPAPGKRPVPLVVSVLPAFAARWLLPRLERFRKQHPDIQLDVRPSAMLTRFDDQDRVDVALRYGPGHWSGLQSDKLMDEELFPVASPRYRDGKLPRRVADLATCTLLRYKSQPWEVWFQAAGLDMTEADDGHAYTDMNALIEAAAAGQGIALARRSLVQADLTSGRLVRLWKRSVVDVHAYYVVWRPDNERIESIEALRRWLHSEVQRSG</sequence>
<dbReference type="Proteomes" id="UP001558850">
    <property type="component" value="Unassembled WGS sequence"/>
</dbReference>
<evidence type="ECO:0000313" key="1">
    <source>
        <dbReference type="EMBL" id="MEX3937326.1"/>
    </source>
</evidence>
<organism evidence="1 2">
    <name type="scientific">Paraburkholderia phymatum</name>
    <dbReference type="NCBI Taxonomy" id="148447"/>
    <lineage>
        <taxon>Bacteria</taxon>
        <taxon>Pseudomonadati</taxon>
        <taxon>Pseudomonadota</taxon>
        <taxon>Betaproteobacteria</taxon>
        <taxon>Burkholderiales</taxon>
        <taxon>Burkholderiaceae</taxon>
        <taxon>Paraburkholderia</taxon>
    </lineage>
</organism>
<proteinExistence type="predicted"/>